<feature type="transmembrane region" description="Helical" evidence="7">
    <location>
        <begin position="96"/>
        <end position="115"/>
    </location>
</feature>
<evidence type="ECO:0000256" key="7">
    <source>
        <dbReference type="SAM" id="Phobius"/>
    </source>
</evidence>
<name>A0ABX2IDR3_9RHOO</name>
<gene>
    <name evidence="8" type="ORF">HJ583_006870</name>
</gene>
<keyword evidence="5 7" id="KW-0472">Membrane</keyword>
<feature type="transmembrane region" description="Helical" evidence="7">
    <location>
        <begin position="38"/>
        <end position="59"/>
    </location>
</feature>
<dbReference type="EMBL" id="JABCSC020000001">
    <property type="protein sequence ID" value="NSL54740.1"/>
    <property type="molecule type" value="Genomic_DNA"/>
</dbReference>
<evidence type="ECO:0000256" key="1">
    <source>
        <dbReference type="ARBA" id="ARBA00004141"/>
    </source>
</evidence>
<dbReference type="InterPro" id="IPR037294">
    <property type="entry name" value="ABC_BtuC-like"/>
</dbReference>
<evidence type="ECO:0000256" key="3">
    <source>
        <dbReference type="ARBA" id="ARBA00022692"/>
    </source>
</evidence>
<accession>A0ABX2IDR3</accession>
<keyword evidence="4 7" id="KW-1133">Transmembrane helix</keyword>
<feature type="transmembrane region" description="Helical" evidence="7">
    <location>
        <begin position="202"/>
        <end position="224"/>
    </location>
</feature>
<feature type="transmembrane region" description="Helical" evidence="7">
    <location>
        <begin position="65"/>
        <end position="84"/>
    </location>
</feature>
<evidence type="ECO:0000313" key="9">
    <source>
        <dbReference type="Proteomes" id="UP000778523"/>
    </source>
</evidence>
<evidence type="ECO:0000256" key="2">
    <source>
        <dbReference type="ARBA" id="ARBA00008034"/>
    </source>
</evidence>
<dbReference type="PANTHER" id="PTHR30477:SF19">
    <property type="entry name" value="METAL ABC TRANSPORTER PERMEASE"/>
    <property type="match status" value="1"/>
</dbReference>
<comment type="caution">
    <text evidence="8">The sequence shown here is derived from an EMBL/GenBank/DDBJ whole genome shotgun (WGS) entry which is preliminary data.</text>
</comment>
<proteinExistence type="inferred from homology"/>
<keyword evidence="9" id="KW-1185">Reference proteome</keyword>
<dbReference type="Pfam" id="PF00950">
    <property type="entry name" value="ABC-3"/>
    <property type="match status" value="2"/>
</dbReference>
<comment type="subcellular location">
    <subcellularLocation>
        <location evidence="6">Cell membrane</location>
        <topology evidence="6">Multi-pass membrane protein</topology>
    </subcellularLocation>
    <subcellularLocation>
        <location evidence="1">Membrane</location>
        <topology evidence="1">Multi-pass membrane protein</topology>
    </subcellularLocation>
</comment>
<evidence type="ECO:0000313" key="8">
    <source>
        <dbReference type="EMBL" id="NSL54740.1"/>
    </source>
</evidence>
<evidence type="ECO:0000256" key="6">
    <source>
        <dbReference type="RuleBase" id="RU003943"/>
    </source>
</evidence>
<evidence type="ECO:0000256" key="5">
    <source>
        <dbReference type="ARBA" id="ARBA00023136"/>
    </source>
</evidence>
<sequence>MNSAGLELSILGPAFVAGLLVLATHVPLGQRVLARGIVFIDLAIAQIAGLGVIIAGSLGLADSTLAVQFAALVAAGLGALLLTWSEARWPEIQEALIGVLFVLASCIALLLLAGNPQGGEHLKDMLVGQILWVDTPQLVITGALSFAVLCAWFASGEHLGRVGFYLLFALAVTASVQLVGVYLVFASLIIPALATRHWGQRALAVAWGMGALAYGLGLTLSALFDLPSGPLIVLAMAALAIPAAILAPAIKPGQT</sequence>
<organism evidence="8 9">
    <name type="scientific">Uliginosibacterium aquaticum</name>
    <dbReference type="NCBI Taxonomy" id="2731212"/>
    <lineage>
        <taxon>Bacteria</taxon>
        <taxon>Pseudomonadati</taxon>
        <taxon>Pseudomonadota</taxon>
        <taxon>Betaproteobacteria</taxon>
        <taxon>Rhodocyclales</taxon>
        <taxon>Zoogloeaceae</taxon>
        <taxon>Uliginosibacterium</taxon>
    </lineage>
</organism>
<reference evidence="8 9" key="1">
    <citation type="submission" date="2020-06" db="EMBL/GenBank/DDBJ databases">
        <title>Draft genome of Uliginosibacterium sp. IMCC34675.</title>
        <authorList>
            <person name="Song J."/>
        </authorList>
    </citation>
    <scope>NUCLEOTIDE SEQUENCE [LARGE SCALE GENOMIC DNA]</scope>
    <source>
        <strain evidence="8 9">IMCC34675</strain>
    </source>
</reference>
<dbReference type="InterPro" id="IPR001626">
    <property type="entry name" value="ABC_TroCD"/>
</dbReference>
<keyword evidence="6" id="KW-0813">Transport</keyword>
<comment type="similarity">
    <text evidence="2 6">Belongs to the ABC-3 integral membrane protein family.</text>
</comment>
<feature type="transmembrane region" description="Helical" evidence="7">
    <location>
        <begin position="231"/>
        <end position="250"/>
    </location>
</feature>
<feature type="transmembrane region" description="Helical" evidence="7">
    <location>
        <begin position="135"/>
        <end position="154"/>
    </location>
</feature>
<keyword evidence="3 6" id="KW-0812">Transmembrane</keyword>
<dbReference type="SUPFAM" id="SSF81345">
    <property type="entry name" value="ABC transporter involved in vitamin B12 uptake, BtuC"/>
    <property type="match status" value="1"/>
</dbReference>
<dbReference type="PANTHER" id="PTHR30477">
    <property type="entry name" value="ABC-TRANSPORTER METAL-BINDING PROTEIN"/>
    <property type="match status" value="1"/>
</dbReference>
<evidence type="ECO:0000256" key="4">
    <source>
        <dbReference type="ARBA" id="ARBA00022989"/>
    </source>
</evidence>
<dbReference type="Proteomes" id="UP000778523">
    <property type="component" value="Unassembled WGS sequence"/>
</dbReference>
<dbReference type="RefSeq" id="WP_170021191.1">
    <property type="nucleotide sequence ID" value="NZ_JABCSC020000001.1"/>
</dbReference>
<protein>
    <submittedName>
        <fullName evidence="8">Metal ABC transporter permease</fullName>
    </submittedName>
</protein>
<feature type="transmembrane region" description="Helical" evidence="7">
    <location>
        <begin position="6"/>
        <end position="26"/>
    </location>
</feature>
<feature type="transmembrane region" description="Helical" evidence="7">
    <location>
        <begin position="166"/>
        <end position="190"/>
    </location>
</feature>